<accession>A0A8X6U9G0</accession>
<feature type="non-terminal residue" evidence="2">
    <location>
        <position position="356"/>
    </location>
</feature>
<protein>
    <submittedName>
        <fullName evidence="2">Uncharacterized protein</fullName>
    </submittedName>
</protein>
<name>A0A8X6U9G0_NEPPI</name>
<feature type="region of interest" description="Disordered" evidence="1">
    <location>
        <begin position="337"/>
        <end position="356"/>
    </location>
</feature>
<organism evidence="2 3">
    <name type="scientific">Nephila pilipes</name>
    <name type="common">Giant wood spider</name>
    <name type="synonym">Nephila maculata</name>
    <dbReference type="NCBI Taxonomy" id="299642"/>
    <lineage>
        <taxon>Eukaryota</taxon>
        <taxon>Metazoa</taxon>
        <taxon>Ecdysozoa</taxon>
        <taxon>Arthropoda</taxon>
        <taxon>Chelicerata</taxon>
        <taxon>Arachnida</taxon>
        <taxon>Araneae</taxon>
        <taxon>Araneomorphae</taxon>
        <taxon>Entelegynae</taxon>
        <taxon>Araneoidea</taxon>
        <taxon>Nephilidae</taxon>
        <taxon>Nephila</taxon>
    </lineage>
</organism>
<dbReference type="EMBL" id="BMAW01025997">
    <property type="protein sequence ID" value="GFT94893.1"/>
    <property type="molecule type" value="Genomic_DNA"/>
</dbReference>
<dbReference type="Proteomes" id="UP000887013">
    <property type="component" value="Unassembled WGS sequence"/>
</dbReference>
<gene>
    <name evidence="2" type="ORF">NPIL_290901</name>
</gene>
<reference evidence="2" key="1">
    <citation type="submission" date="2020-08" db="EMBL/GenBank/DDBJ databases">
        <title>Multicomponent nature underlies the extraordinary mechanical properties of spider dragline silk.</title>
        <authorList>
            <person name="Kono N."/>
            <person name="Nakamura H."/>
            <person name="Mori M."/>
            <person name="Yoshida Y."/>
            <person name="Ohtoshi R."/>
            <person name="Malay A.D."/>
            <person name="Moran D.A.P."/>
            <person name="Tomita M."/>
            <person name="Numata K."/>
            <person name="Arakawa K."/>
        </authorList>
    </citation>
    <scope>NUCLEOTIDE SEQUENCE</scope>
</reference>
<evidence type="ECO:0000313" key="3">
    <source>
        <dbReference type="Proteomes" id="UP000887013"/>
    </source>
</evidence>
<dbReference type="AlphaFoldDB" id="A0A8X6U9G0"/>
<proteinExistence type="predicted"/>
<sequence>SASASFGENNKSKPIGYRAQQIRLHFSDEESPIYGNISIGEVAPVRQNNEQLISKKKISKSPVRSERRKSKSSAFYSCEEILSSENLCMGEWSSEAAECITLLPTKQNSNFQTSKELEEPSCSISFENNLSDSIKVLRVDLQPQPSKPADCKLDEETETYPHRAVVENRMMLRNESLHVTGMFRQMLRLRKLLRILKNKVANFFDGDMCHSPRQLGPGTGILGRLDNSRQFMRILPSRGYNRCRGSGPHASRPELLESREDKSRFDIKTILCHTSNAEAALREFRNVKGRRKEKSPLRQSAVRRKVKTIKNTGSCTAKCECGRKPEPISKLEKITTTNMESSGTPEVCPSTREVAR</sequence>
<evidence type="ECO:0000256" key="1">
    <source>
        <dbReference type="SAM" id="MobiDB-lite"/>
    </source>
</evidence>
<comment type="caution">
    <text evidence="2">The sequence shown here is derived from an EMBL/GenBank/DDBJ whole genome shotgun (WGS) entry which is preliminary data.</text>
</comment>
<keyword evidence="3" id="KW-1185">Reference proteome</keyword>
<evidence type="ECO:0000313" key="2">
    <source>
        <dbReference type="EMBL" id="GFT94893.1"/>
    </source>
</evidence>